<evidence type="ECO:0000313" key="2">
    <source>
        <dbReference type="Proteomes" id="UP000799440"/>
    </source>
</evidence>
<sequence length="161" mass="17925">MSTLRSTAPRKPPLMFKRLSSVALNRAAARVAYPRPPPTYLNTPRLTFRAYNNTLRHVSAPKQKCPQCGSRILENVNSNFNDLLFGSIVLTVLLVVTETIFPIPNPPKAQQKIKELEAEVKTLKEKATSAPTFKQGRLLLPLTGKESMRSYTSIEAGVQYA</sequence>
<name>A0A6A6V6K0_9PLEO</name>
<dbReference type="EMBL" id="MU006578">
    <property type="protein sequence ID" value="KAF2746312.1"/>
    <property type="molecule type" value="Genomic_DNA"/>
</dbReference>
<keyword evidence="2" id="KW-1185">Reference proteome</keyword>
<protein>
    <submittedName>
        <fullName evidence="1">Uncharacterized protein</fullName>
    </submittedName>
</protein>
<accession>A0A6A6V6K0</accession>
<dbReference type="AlphaFoldDB" id="A0A6A6V6K0"/>
<dbReference type="Proteomes" id="UP000799440">
    <property type="component" value="Unassembled WGS sequence"/>
</dbReference>
<evidence type="ECO:0000313" key="1">
    <source>
        <dbReference type="EMBL" id="KAF2746312.1"/>
    </source>
</evidence>
<organism evidence="1 2">
    <name type="scientific">Sporormia fimetaria CBS 119925</name>
    <dbReference type="NCBI Taxonomy" id="1340428"/>
    <lineage>
        <taxon>Eukaryota</taxon>
        <taxon>Fungi</taxon>
        <taxon>Dikarya</taxon>
        <taxon>Ascomycota</taxon>
        <taxon>Pezizomycotina</taxon>
        <taxon>Dothideomycetes</taxon>
        <taxon>Pleosporomycetidae</taxon>
        <taxon>Pleosporales</taxon>
        <taxon>Sporormiaceae</taxon>
        <taxon>Sporormia</taxon>
    </lineage>
</organism>
<proteinExistence type="predicted"/>
<gene>
    <name evidence="1" type="ORF">M011DRAFT_92068</name>
</gene>
<reference evidence="1" key="1">
    <citation type="journal article" date="2020" name="Stud. Mycol.">
        <title>101 Dothideomycetes genomes: a test case for predicting lifestyles and emergence of pathogens.</title>
        <authorList>
            <person name="Haridas S."/>
            <person name="Albert R."/>
            <person name="Binder M."/>
            <person name="Bloem J."/>
            <person name="Labutti K."/>
            <person name="Salamov A."/>
            <person name="Andreopoulos B."/>
            <person name="Baker S."/>
            <person name="Barry K."/>
            <person name="Bills G."/>
            <person name="Bluhm B."/>
            <person name="Cannon C."/>
            <person name="Castanera R."/>
            <person name="Culley D."/>
            <person name="Daum C."/>
            <person name="Ezra D."/>
            <person name="Gonzalez J."/>
            <person name="Henrissat B."/>
            <person name="Kuo A."/>
            <person name="Liang C."/>
            <person name="Lipzen A."/>
            <person name="Lutzoni F."/>
            <person name="Magnuson J."/>
            <person name="Mondo S."/>
            <person name="Nolan M."/>
            <person name="Ohm R."/>
            <person name="Pangilinan J."/>
            <person name="Park H.-J."/>
            <person name="Ramirez L."/>
            <person name="Alfaro M."/>
            <person name="Sun H."/>
            <person name="Tritt A."/>
            <person name="Yoshinaga Y."/>
            <person name="Zwiers L.-H."/>
            <person name="Turgeon B."/>
            <person name="Goodwin S."/>
            <person name="Spatafora J."/>
            <person name="Crous P."/>
            <person name="Grigoriev I."/>
        </authorList>
    </citation>
    <scope>NUCLEOTIDE SEQUENCE</scope>
    <source>
        <strain evidence="1">CBS 119925</strain>
    </source>
</reference>